<keyword evidence="7" id="KW-1185">Reference proteome</keyword>
<keyword evidence="3" id="KW-0816">Tricarboxylic acid cycle</keyword>
<dbReference type="InterPro" id="IPR024083">
    <property type="entry name" value="Fumarase/histidase_N"/>
</dbReference>
<feature type="binding site" evidence="3">
    <location>
        <position position="335"/>
    </location>
    <ligand>
        <name>substrate</name>
    </ligand>
</feature>
<dbReference type="NCBIfam" id="TIGR00979">
    <property type="entry name" value="fumC_II"/>
    <property type="match status" value="1"/>
</dbReference>
<dbReference type="InterPro" id="IPR000362">
    <property type="entry name" value="Fumarate_lyase_fam"/>
</dbReference>
<evidence type="ECO:0000256" key="1">
    <source>
        <dbReference type="ARBA" id="ARBA00009084"/>
    </source>
</evidence>
<feature type="domain" description="Fumarate lyase N-terminal" evidence="4">
    <location>
        <begin position="28"/>
        <end position="358"/>
    </location>
</feature>
<dbReference type="EMBL" id="CP137852">
    <property type="protein sequence ID" value="WPB86032.1"/>
    <property type="molecule type" value="Genomic_DNA"/>
</dbReference>
<evidence type="ECO:0000259" key="5">
    <source>
        <dbReference type="Pfam" id="PF10415"/>
    </source>
</evidence>
<dbReference type="InterPro" id="IPR022761">
    <property type="entry name" value="Fumarate_lyase_N"/>
</dbReference>
<dbReference type="RefSeq" id="WP_318650009.1">
    <property type="nucleotide sequence ID" value="NZ_CP137852.1"/>
</dbReference>
<dbReference type="Pfam" id="PF00206">
    <property type="entry name" value="Lyase_1"/>
    <property type="match status" value="1"/>
</dbReference>
<dbReference type="PANTHER" id="PTHR11444">
    <property type="entry name" value="ASPARTATEAMMONIA/ARGININOSUCCINATE/ADENYLOSUCCINATE LYASE"/>
    <property type="match status" value="1"/>
</dbReference>
<reference evidence="6 7" key="1">
    <citation type="submission" date="2023-11" db="EMBL/GenBank/DDBJ databases">
        <title>Arctic aerobic anoxygenic photoheterotroph Sediminicoccus rosea KRV36 adapts its photosynthesis to long days of polar summer.</title>
        <authorList>
            <person name="Tomasch J."/>
            <person name="Kopejtka K."/>
            <person name="Bily T."/>
            <person name="Gardiner A.T."/>
            <person name="Gardian Z."/>
            <person name="Shivaramu S."/>
            <person name="Koblizek M."/>
            <person name="Engelhardt F."/>
            <person name="Kaftan D."/>
        </authorList>
    </citation>
    <scope>NUCLEOTIDE SEQUENCE [LARGE SCALE GENOMIC DNA]</scope>
    <source>
        <strain evidence="6 7">R-30</strain>
    </source>
</reference>
<comment type="caution">
    <text evidence="3">Lacks conserved residue(s) required for the propagation of feature annotation.</text>
</comment>
<dbReference type="HAMAP" id="MF_00743">
    <property type="entry name" value="FumaraseC"/>
    <property type="match status" value="1"/>
</dbReference>
<dbReference type="InterPro" id="IPR005677">
    <property type="entry name" value="Fum_hydII"/>
</dbReference>
<dbReference type="PRINTS" id="PR00145">
    <property type="entry name" value="ARGSUCLYASE"/>
</dbReference>
<feature type="domain" description="Fumarase C C-terminal" evidence="5">
    <location>
        <begin position="424"/>
        <end position="476"/>
    </location>
</feature>
<dbReference type="InterPro" id="IPR018951">
    <property type="entry name" value="Fumarase_C_C"/>
</dbReference>
<feature type="binding site" evidence="3">
    <location>
        <begin position="155"/>
        <end position="157"/>
    </location>
    <ligand>
        <name>substrate</name>
    </ligand>
</feature>
<comment type="function">
    <text evidence="3">Involved in the TCA cycle. Catalyzes the stereospecific interconversion of fumarate to L-malate.</text>
</comment>
<dbReference type="GO" id="GO:0004333">
    <property type="term" value="F:fumarate hydratase activity"/>
    <property type="evidence" value="ECO:0007669"/>
    <property type="project" value="UniProtKB-EC"/>
</dbReference>
<dbReference type="Gene3D" id="1.10.275.10">
    <property type="entry name" value="Fumarase/aspartase (N-terminal domain)"/>
    <property type="match status" value="1"/>
</dbReference>
<evidence type="ECO:0000313" key="7">
    <source>
        <dbReference type="Proteomes" id="UP001305521"/>
    </source>
</evidence>
<feature type="binding site" evidence="3">
    <location>
        <begin position="114"/>
        <end position="116"/>
    </location>
    <ligand>
        <name>substrate</name>
    </ligand>
</feature>
<dbReference type="Gene3D" id="1.20.200.10">
    <property type="entry name" value="Fumarase/aspartase (Central domain)"/>
    <property type="match status" value="1"/>
</dbReference>
<evidence type="ECO:0000256" key="3">
    <source>
        <dbReference type="HAMAP-Rule" id="MF_00743"/>
    </source>
</evidence>
<comment type="catalytic activity">
    <reaction evidence="3">
        <text>(S)-malate = fumarate + H2O</text>
        <dbReference type="Rhea" id="RHEA:12460"/>
        <dbReference type="ChEBI" id="CHEBI:15377"/>
        <dbReference type="ChEBI" id="CHEBI:15589"/>
        <dbReference type="ChEBI" id="CHEBI:29806"/>
        <dbReference type="EC" id="4.2.1.2"/>
    </reaction>
</comment>
<dbReference type="SUPFAM" id="SSF48557">
    <property type="entry name" value="L-aspartase-like"/>
    <property type="match status" value="1"/>
</dbReference>
<protein>
    <recommendedName>
        <fullName evidence="3">Fumarate hydratase class II</fullName>
        <shortName evidence="3">Fumarase C</shortName>
        <ecNumber evidence="3">4.2.1.2</ecNumber>
    </recommendedName>
    <alternativeName>
        <fullName evidence="3">Aerobic fumarase</fullName>
    </alternativeName>
    <alternativeName>
        <fullName evidence="3">Iron-independent fumarase</fullName>
    </alternativeName>
</protein>
<feature type="binding site" evidence="3">
    <location>
        <position position="203"/>
    </location>
    <ligand>
        <name>substrate</name>
    </ligand>
</feature>
<evidence type="ECO:0000256" key="2">
    <source>
        <dbReference type="ARBA" id="ARBA00023239"/>
    </source>
</evidence>
<comment type="subcellular location">
    <subcellularLocation>
        <location evidence="3">Cytoplasm</location>
    </subcellularLocation>
</comment>
<dbReference type="PROSITE" id="PS00163">
    <property type="entry name" value="FUMARATE_LYASES"/>
    <property type="match status" value="1"/>
</dbReference>
<proteinExistence type="inferred from homology"/>
<dbReference type="Gene3D" id="1.10.40.30">
    <property type="entry name" value="Fumarase/aspartase (C-terminal domain)"/>
    <property type="match status" value="1"/>
</dbReference>
<dbReference type="CDD" id="cd01362">
    <property type="entry name" value="Fumarase_classII"/>
    <property type="match status" value="1"/>
</dbReference>
<organism evidence="6 7">
    <name type="scientific">Sediminicoccus rosea</name>
    <dbReference type="NCBI Taxonomy" id="1225128"/>
    <lineage>
        <taxon>Bacteria</taxon>
        <taxon>Pseudomonadati</taxon>
        <taxon>Pseudomonadota</taxon>
        <taxon>Alphaproteobacteria</taxon>
        <taxon>Acetobacterales</taxon>
        <taxon>Roseomonadaceae</taxon>
        <taxon>Sediminicoccus</taxon>
    </lineage>
</organism>
<dbReference type="Pfam" id="PF10415">
    <property type="entry name" value="FumaraseC_C"/>
    <property type="match status" value="1"/>
</dbReference>
<keyword evidence="2 3" id="KW-0456">Lyase</keyword>
<dbReference type="PANTHER" id="PTHR11444:SF1">
    <property type="entry name" value="FUMARATE HYDRATASE, MITOCHONDRIAL"/>
    <property type="match status" value="1"/>
</dbReference>
<keyword evidence="3" id="KW-0963">Cytoplasm</keyword>
<dbReference type="InterPro" id="IPR008948">
    <property type="entry name" value="L-Aspartase-like"/>
</dbReference>
<dbReference type="EC" id="4.2.1.2" evidence="3"/>
<dbReference type="Proteomes" id="UP001305521">
    <property type="component" value="Chromosome"/>
</dbReference>
<sequence length="483" mass="51500">MPTETPALKDVPIGLTASGSRTEFDSMGQVEVPADRYWGAQTQRSLQHFSIGDDRMPKAVYRAYGVVKKACALVNHAAGRLPDWKMAAILRAADEAIRGELDDHFPLFVWQTGSGTQSNMNVNEVLSNRAIQLLGGELGSQKPVGPNDDVNMGQSSNDTFPTAMHIAAVDAIDGMLVPQLTKLVETIERKADGWMDVVKIGRTHLEDAVPLTVGQEWHGWAGQLRDAIAQVEASRAGLYQLAVGGTAVGTGLNAPKGFSQDVAAEIARLTGKPFVTAPNKFAAQGSLDAMVRAHGALRNLAVALMKIANDMRWLASGPRCGLAELVLPSNEPGSSIMPGKVNPTQCEAMVMICIQVMGNDTAVAFAGSQGNFELNAMRPVIIDNFLHSARILADGCGKFREYSVEGTELNREKIQQYVDGSVMLVTALSPVIGYQNAAHIAEDAIARNLTLKQAALASGKVDEALFDKTVRPIDMVGSGLAGA</sequence>
<name>A0ABZ0PKP2_9PROT</name>
<gene>
    <name evidence="3 6" type="primary">fumC</name>
    <name evidence="6" type="ORF">R9Z33_03985</name>
</gene>
<evidence type="ECO:0000259" key="4">
    <source>
        <dbReference type="Pfam" id="PF00206"/>
    </source>
</evidence>
<comment type="miscellaneous">
    <text evidence="3">There are 2 substrate-binding sites: the catalytic A site, and the non-catalytic B site that may play a role in the transfer of substrate or product between the active site and the solvent. Alternatively, the B site may bind allosteric effectors.</text>
</comment>
<feature type="active site" description="Proton donor/acceptor" evidence="3">
    <location>
        <position position="204"/>
    </location>
</feature>
<feature type="site" description="Important for catalytic activity" evidence="3">
    <location>
        <position position="347"/>
    </location>
</feature>
<comment type="subunit">
    <text evidence="3">Homotetramer.</text>
</comment>
<dbReference type="PRINTS" id="PR00149">
    <property type="entry name" value="FUMRATELYASE"/>
</dbReference>
<dbReference type="InterPro" id="IPR020557">
    <property type="entry name" value="Fumarate_lyase_CS"/>
</dbReference>
<accession>A0ABZ0PKP2</accession>
<feature type="binding site" evidence="3">
    <location>
        <begin position="340"/>
        <end position="342"/>
    </location>
    <ligand>
        <name>substrate</name>
    </ligand>
</feature>
<comment type="similarity">
    <text evidence="1 3">Belongs to the class-II fumarase/aspartase family. Fumarase subfamily.</text>
</comment>
<evidence type="ECO:0000313" key="6">
    <source>
        <dbReference type="EMBL" id="WPB86032.1"/>
    </source>
</evidence>
<comment type="pathway">
    <text evidence="3">Carbohydrate metabolism; tricarboxylic acid cycle; (S)-malate from fumarate: step 1/1.</text>
</comment>
<feature type="active site" evidence="3">
    <location>
        <position position="334"/>
    </location>
</feature>